<gene>
    <name evidence="5" type="primary">U2SURP</name>
</gene>
<dbReference type="Gene3D" id="1.25.40.90">
    <property type="match status" value="1"/>
</dbReference>
<sequence length="543" mass="62314">TVSPTHSNLLGLIHRMIEFVVREGPMFEAIIMSKEKNNPDLRFLFDNKSQEHVYYRWKLYSILQGEPPSEWRTADFRMFRGGSIWRPPLLNPYLHGDEEVGEEEESPSLEEELLKKGQLKTEHRERLEMLLRGLTPRREDIGDAMLFCLERAEAAEEVVGSIAESLSLLQTPLQKKIARLYLVSDILYNSCAKVANASYYRKYFEAKLPQIFGDISDAYRNIQARLQAEQFKQKIMGCFRAWEDWAVYPESYLIQLQNIFLGLIKAGEEVIERVEVSSPDLDGAPLDGALLDGAPLENLDGSPLAWDPASLDGVPVDDIDGVPLCAPMEDIDGMPLDELAHSRVALSKWERVDDADALPQGTVLSGGDGKSEDDSSDDDSPSKYDNADFKSSLSSFEMSESKRSRLRELEVKVMKFQDELESGKKPRKSGLNMQKQVAHYRNKLLQKEFDKDDKEKRERSIPKSKERSKKDERRDKAEETSKGRDKEKSKRSQDRDRGRSRDTEEKTWRRSSSRSPSPVRKTWRRSSSRSPHRSHKKTKKSKH</sequence>
<feature type="compositionally biased region" description="Basic and acidic residues" evidence="2">
    <location>
        <begin position="399"/>
        <end position="424"/>
    </location>
</feature>
<evidence type="ECO:0000256" key="2">
    <source>
        <dbReference type="SAM" id="MobiDB-lite"/>
    </source>
</evidence>
<dbReference type="SMART" id="SM00582">
    <property type="entry name" value="RPR"/>
    <property type="match status" value="1"/>
</dbReference>
<dbReference type="PANTHER" id="PTHR23140">
    <property type="entry name" value="RNA PROCESSING PROTEIN LD23810P"/>
    <property type="match status" value="1"/>
</dbReference>
<reference evidence="5" key="1">
    <citation type="submission" date="2025-08" db="UniProtKB">
        <authorList>
            <consortium name="Ensembl"/>
        </authorList>
    </citation>
    <scope>IDENTIFICATION</scope>
</reference>
<dbReference type="InterPro" id="IPR013170">
    <property type="entry name" value="mRNA_splic_Cwf21_dom"/>
</dbReference>
<dbReference type="SUPFAM" id="SSF48464">
    <property type="entry name" value="ENTH/VHS domain"/>
    <property type="match status" value="1"/>
</dbReference>
<protein>
    <submittedName>
        <fullName evidence="5">Uncharacterized protein</fullName>
    </submittedName>
</protein>
<dbReference type="GO" id="GO:0005634">
    <property type="term" value="C:nucleus"/>
    <property type="evidence" value="ECO:0007669"/>
    <property type="project" value="TreeGrafter"/>
</dbReference>
<feature type="compositionally biased region" description="Basic residues" evidence="2">
    <location>
        <begin position="521"/>
        <end position="543"/>
    </location>
</feature>
<feature type="compositionally biased region" description="Low complexity" evidence="2">
    <location>
        <begin position="389"/>
        <end position="398"/>
    </location>
</feature>
<keyword evidence="6" id="KW-1185">Reference proteome</keyword>
<dbReference type="SUPFAM" id="SSF109905">
    <property type="entry name" value="Surp module (SWAP domain)"/>
    <property type="match status" value="1"/>
</dbReference>
<dbReference type="SMART" id="SM01115">
    <property type="entry name" value="cwf21"/>
    <property type="match status" value="1"/>
</dbReference>
<dbReference type="Proteomes" id="UP000694402">
    <property type="component" value="Unassembled WGS sequence"/>
</dbReference>
<feature type="domain" description="SURP motif" evidence="3">
    <location>
        <begin position="12"/>
        <end position="55"/>
    </location>
</feature>
<evidence type="ECO:0000313" key="6">
    <source>
        <dbReference type="Proteomes" id="UP000694402"/>
    </source>
</evidence>
<evidence type="ECO:0000259" key="3">
    <source>
        <dbReference type="PROSITE" id="PS50128"/>
    </source>
</evidence>
<dbReference type="PROSITE" id="PS50128">
    <property type="entry name" value="SURP"/>
    <property type="match status" value="1"/>
</dbReference>
<dbReference type="AlphaFoldDB" id="A0A8C8EKA6"/>
<evidence type="ECO:0000259" key="4">
    <source>
        <dbReference type="PROSITE" id="PS51391"/>
    </source>
</evidence>
<dbReference type="GO" id="GO:0003723">
    <property type="term" value="F:RNA binding"/>
    <property type="evidence" value="ECO:0007669"/>
    <property type="project" value="UniProtKB-KW"/>
</dbReference>
<accession>A0A8C8EKA6</accession>
<dbReference type="Pfam" id="PF08312">
    <property type="entry name" value="cwf21"/>
    <property type="match status" value="1"/>
</dbReference>
<dbReference type="InterPro" id="IPR051485">
    <property type="entry name" value="SR-CTD_assoc_factor"/>
</dbReference>
<dbReference type="Ensembl" id="ENSOTST00005010449.2">
    <property type="protein sequence ID" value="ENSOTSP00005009484.2"/>
    <property type="gene ID" value="ENSOTSG00005005123.2"/>
</dbReference>
<dbReference type="Pfam" id="PF04818">
    <property type="entry name" value="CID"/>
    <property type="match status" value="1"/>
</dbReference>
<dbReference type="InterPro" id="IPR008942">
    <property type="entry name" value="ENTH_VHS"/>
</dbReference>
<dbReference type="PROSITE" id="PS51391">
    <property type="entry name" value="CID"/>
    <property type="match status" value="1"/>
</dbReference>
<reference evidence="5" key="2">
    <citation type="submission" date="2025-09" db="UniProtKB">
        <authorList>
            <consortium name="Ensembl"/>
        </authorList>
    </citation>
    <scope>IDENTIFICATION</scope>
</reference>
<dbReference type="Gene3D" id="1.10.10.790">
    <property type="entry name" value="Surp module"/>
    <property type="match status" value="1"/>
</dbReference>
<dbReference type="InterPro" id="IPR035967">
    <property type="entry name" value="SWAP/Surp_sf"/>
</dbReference>
<organism evidence="5 6">
    <name type="scientific">Oncorhynchus tshawytscha</name>
    <name type="common">Chinook salmon</name>
    <name type="synonym">Salmo tshawytscha</name>
    <dbReference type="NCBI Taxonomy" id="74940"/>
    <lineage>
        <taxon>Eukaryota</taxon>
        <taxon>Metazoa</taxon>
        <taxon>Chordata</taxon>
        <taxon>Craniata</taxon>
        <taxon>Vertebrata</taxon>
        <taxon>Euteleostomi</taxon>
        <taxon>Actinopterygii</taxon>
        <taxon>Neopterygii</taxon>
        <taxon>Teleostei</taxon>
        <taxon>Protacanthopterygii</taxon>
        <taxon>Salmoniformes</taxon>
        <taxon>Salmonidae</taxon>
        <taxon>Salmoninae</taxon>
        <taxon>Oncorhynchus</taxon>
    </lineage>
</organism>
<keyword evidence="1" id="KW-0694">RNA-binding</keyword>
<dbReference type="PANTHER" id="PTHR23140:SF5">
    <property type="entry name" value="U2-ASSOCIATED SR140 PROTEIN-LIKE"/>
    <property type="match status" value="1"/>
</dbReference>
<feature type="region of interest" description="Disordered" evidence="2">
    <location>
        <begin position="357"/>
        <end position="543"/>
    </location>
</feature>
<dbReference type="InterPro" id="IPR000061">
    <property type="entry name" value="Surp"/>
</dbReference>
<dbReference type="InterPro" id="IPR047488">
    <property type="entry name" value="SR140_cwf21"/>
</dbReference>
<dbReference type="GO" id="GO:0006396">
    <property type="term" value="P:RNA processing"/>
    <property type="evidence" value="ECO:0007669"/>
    <property type="project" value="InterPro"/>
</dbReference>
<evidence type="ECO:0000313" key="5">
    <source>
        <dbReference type="Ensembl" id="ENSOTSP00005009484.2"/>
    </source>
</evidence>
<feature type="domain" description="CID" evidence="4">
    <location>
        <begin position="119"/>
        <end position="264"/>
    </location>
</feature>
<proteinExistence type="predicted"/>
<evidence type="ECO:0000256" key="1">
    <source>
        <dbReference type="ARBA" id="ARBA00022884"/>
    </source>
</evidence>
<dbReference type="Gene3D" id="6.10.140.420">
    <property type="match status" value="1"/>
</dbReference>
<dbReference type="CDD" id="cd21370">
    <property type="entry name" value="cwf21_SR140"/>
    <property type="match status" value="1"/>
</dbReference>
<dbReference type="Pfam" id="PF01805">
    <property type="entry name" value="Surp"/>
    <property type="match status" value="1"/>
</dbReference>
<name>A0A8C8EKA6_ONCTS</name>
<dbReference type="InterPro" id="IPR006569">
    <property type="entry name" value="CID_dom"/>
</dbReference>
<feature type="compositionally biased region" description="Basic and acidic residues" evidence="2">
    <location>
        <begin position="445"/>
        <end position="508"/>
    </location>
</feature>
<dbReference type="GeneTree" id="ENSGT00390000010687"/>
<dbReference type="SMART" id="SM00648">
    <property type="entry name" value="SWAP"/>
    <property type="match status" value="1"/>
</dbReference>